<evidence type="ECO:0000259" key="5">
    <source>
        <dbReference type="Pfam" id="PF03968"/>
    </source>
</evidence>
<dbReference type="InterPro" id="IPR020889">
    <property type="entry name" value="LipoPS_assembly_LptD"/>
</dbReference>
<dbReference type="AlphaFoldDB" id="W6MBG4"/>
<keyword evidence="9" id="KW-1185">Reference proteome</keyword>
<dbReference type="GO" id="GO:0015920">
    <property type="term" value="P:lipopolysaccharide transport"/>
    <property type="evidence" value="ECO:0007669"/>
    <property type="project" value="InterPro"/>
</dbReference>
<dbReference type="Pfam" id="PF04453">
    <property type="entry name" value="LptD"/>
    <property type="match status" value="1"/>
</dbReference>
<gene>
    <name evidence="4" type="primary">lptD</name>
    <name evidence="8" type="ORF">BN873_90035</name>
</gene>
<evidence type="ECO:0000256" key="2">
    <source>
        <dbReference type="ARBA" id="ARBA00023136"/>
    </source>
</evidence>
<keyword evidence="2 4" id="KW-0472">Membrane</keyword>
<dbReference type="OrthoDB" id="9760225at2"/>
<dbReference type="InterPro" id="IPR050218">
    <property type="entry name" value="LptD"/>
</dbReference>
<comment type="caution">
    <text evidence="8">The sequence shown here is derived from an EMBL/GenBank/DDBJ whole genome shotgun (WGS) entry which is preliminary data.</text>
</comment>
<dbReference type="Gene3D" id="2.60.450.10">
    <property type="entry name" value="Lipopolysaccharide (LPS) transport protein A like domain"/>
    <property type="match status" value="1"/>
</dbReference>
<dbReference type="GO" id="GO:0043165">
    <property type="term" value="P:Gram-negative-bacterium-type cell outer membrane assembly"/>
    <property type="evidence" value="ECO:0007669"/>
    <property type="project" value="UniProtKB-UniRule"/>
</dbReference>
<dbReference type="PANTHER" id="PTHR30189:SF1">
    <property type="entry name" value="LPS-ASSEMBLY PROTEIN LPTD"/>
    <property type="match status" value="1"/>
</dbReference>
<accession>W6MBG4</accession>
<evidence type="ECO:0000313" key="8">
    <source>
        <dbReference type="EMBL" id="CDI04284.1"/>
    </source>
</evidence>
<evidence type="ECO:0000256" key="3">
    <source>
        <dbReference type="ARBA" id="ARBA00023237"/>
    </source>
</evidence>
<dbReference type="EMBL" id="CBTJ020000102">
    <property type="protein sequence ID" value="CDI04284.1"/>
    <property type="molecule type" value="Genomic_DNA"/>
</dbReference>
<comment type="subcellular location">
    <subcellularLocation>
        <location evidence="4">Cell outer membrane</location>
    </subcellularLocation>
</comment>
<organism evidence="8 9">
    <name type="scientific">Candidatus Competibacter denitrificans Run_A_D11</name>
    <dbReference type="NCBI Taxonomy" id="1400863"/>
    <lineage>
        <taxon>Bacteria</taxon>
        <taxon>Pseudomonadati</taxon>
        <taxon>Pseudomonadota</taxon>
        <taxon>Gammaproteobacteria</taxon>
        <taxon>Candidatus Competibacteraceae</taxon>
        <taxon>Candidatus Competibacter</taxon>
    </lineage>
</organism>
<dbReference type="InterPro" id="IPR005653">
    <property type="entry name" value="OstA-like_N"/>
</dbReference>
<evidence type="ECO:0000256" key="1">
    <source>
        <dbReference type="ARBA" id="ARBA00022729"/>
    </source>
</evidence>
<dbReference type="Pfam" id="PF03968">
    <property type="entry name" value="LptD_N"/>
    <property type="match status" value="1"/>
</dbReference>
<feature type="chain" id="PRO_5009024066" description="LPS-assembly protein LptD" evidence="4">
    <location>
        <begin position="38"/>
        <end position="773"/>
    </location>
</feature>
<proteinExistence type="inferred from homology"/>
<comment type="subunit">
    <text evidence="4">Component of the lipopolysaccharide transport and assembly complex. Interacts with LptE and LptA.</text>
</comment>
<keyword evidence="3 4" id="KW-0998">Cell outer membrane</keyword>
<evidence type="ECO:0000256" key="4">
    <source>
        <dbReference type="HAMAP-Rule" id="MF_01411"/>
    </source>
</evidence>
<dbReference type="HAMAP" id="MF_01411">
    <property type="entry name" value="LPS_assembly_LptD"/>
    <property type="match status" value="1"/>
</dbReference>
<evidence type="ECO:0000259" key="6">
    <source>
        <dbReference type="Pfam" id="PF04453"/>
    </source>
</evidence>
<dbReference type="STRING" id="1400863.BN873_90035"/>
<comment type="caution">
    <text evidence="4">Lacks conserved residue(s) required for the propagation of feature annotation.</text>
</comment>
<name>W6MBG4_9GAMM</name>
<protein>
    <recommendedName>
        <fullName evidence="4">LPS-assembly protein LptD</fullName>
    </recommendedName>
</protein>
<dbReference type="Pfam" id="PF19838">
    <property type="entry name" value="LptD_2"/>
    <property type="match status" value="1"/>
</dbReference>
<dbReference type="Proteomes" id="UP000035760">
    <property type="component" value="Unassembled WGS sequence"/>
</dbReference>
<dbReference type="PANTHER" id="PTHR30189">
    <property type="entry name" value="LPS-ASSEMBLY PROTEIN"/>
    <property type="match status" value="1"/>
</dbReference>
<reference evidence="8" key="1">
    <citation type="submission" date="2013-07" db="EMBL/GenBank/DDBJ databases">
        <authorList>
            <person name="McIlroy S."/>
        </authorList>
    </citation>
    <scope>NUCLEOTIDE SEQUENCE [LARGE SCALE GENOMIC DNA]</scope>
    <source>
        <strain evidence="8">Run_A_D11</strain>
    </source>
</reference>
<feature type="signal peptide" evidence="4">
    <location>
        <begin position="1"/>
        <end position="37"/>
    </location>
</feature>
<reference evidence="8" key="2">
    <citation type="submission" date="2014-03" db="EMBL/GenBank/DDBJ databases">
        <title>Candidatus Competibacter-lineage genomes retrieved from metagenomes reveal functional metabolic diversity.</title>
        <authorList>
            <person name="McIlroy S.J."/>
            <person name="Albertsen M."/>
            <person name="Andresen E.K."/>
            <person name="Saunders A.M."/>
            <person name="Kristiansen R."/>
            <person name="Stokholm-Bjerregaard M."/>
            <person name="Nielsen K.L."/>
            <person name="Nielsen P.H."/>
        </authorList>
    </citation>
    <scope>NUCLEOTIDE SEQUENCE</scope>
    <source>
        <strain evidence="8">Run_A_D11</strain>
    </source>
</reference>
<keyword evidence="1 4" id="KW-0732">Signal</keyword>
<feature type="domain" description="Organic solvent tolerance-like N-terminal" evidence="5">
    <location>
        <begin position="74"/>
        <end position="208"/>
    </location>
</feature>
<evidence type="ECO:0000259" key="7">
    <source>
        <dbReference type="Pfam" id="PF19838"/>
    </source>
</evidence>
<feature type="domain" description="LPS-assembly protein LptD central" evidence="7">
    <location>
        <begin position="217"/>
        <end position="292"/>
    </location>
</feature>
<feature type="domain" description="LptD C-terminal" evidence="6">
    <location>
        <begin position="314"/>
        <end position="689"/>
    </location>
</feature>
<comment type="similarity">
    <text evidence="4">Belongs to the LptD family.</text>
</comment>
<dbReference type="GO" id="GO:0009279">
    <property type="term" value="C:cell outer membrane"/>
    <property type="evidence" value="ECO:0007669"/>
    <property type="project" value="UniProtKB-SubCell"/>
</dbReference>
<sequence length="773" mass="87020" precursor="true">MLSHFHKPVKPRSVTPYFRILAICLALTLALSTSLQAKQPTRPPDVWVQCEADELAGEIVPAEAGALPLDDAPIQAEAGTVESSPARSVLEGNVRLSRGGQRLQADKITLDRPANQAVIEGPYTYGDSSQALRGKKSATVDLNAQSGQFEEVDYYLPGRNAQGSADVVRVDRGKRRTRLGDATYSTCARGKEHWELRAHQLTLNDATGRGEARDIVLALWDTPVFYFPYLSFPLTDERQSGFLFPTVGYSNTFGFNVAVPYYWNIAPERDLTLTPRWMTQRGFALGADYRFLSPKDQGQVRLEYLPYDQHYGGDRGSFNVTHRATPLPDTYTNLRYEYVSDQTYIQNLSNNLRFLTPNYLDRYFDVRYQGDWWQALARVQGYQILNSGLFSRTGRPYQRLPQLLFDGTWPPTAGGFNYRLHGELVNFQQDNAVTGTRIDLWPTVGWSLEQPWGYFKPEAGFRYTGYQLANTAPNIGDALSRSAPILSLDGGLVFERPLQADWLGVAAGAQTLEPRLFYLYVPYREQNAIPVFDSALMDRDHDWLFRRNRFIGADRLGDANQLTAALTTRIIDGPSGRERLRASIGQIQYFADRRVTLATDALADTTASSGLIAQGELSLSSHWALQGGVQLEPDNGDVLRNTLDLRYYAGPRQLVNFAYLMDRDQPGLDVNDQIHSVDVSLMWPLSSQWRFMSRWNQALNVSRNLETLAGLEYEDCCWAVRAVARRYRGSTTQAQSQTAFYLELELKGLSRLGEGLDALLQGSILGYQPMSRY</sequence>
<comment type="function">
    <text evidence="4">Together with LptE, is involved in the assembly of lipopolysaccharide (LPS) at the surface of the outer membrane.</text>
</comment>
<dbReference type="GO" id="GO:1990351">
    <property type="term" value="C:transporter complex"/>
    <property type="evidence" value="ECO:0007669"/>
    <property type="project" value="TreeGrafter"/>
</dbReference>
<dbReference type="InterPro" id="IPR007543">
    <property type="entry name" value="LptD_C"/>
</dbReference>
<evidence type="ECO:0000313" key="9">
    <source>
        <dbReference type="Proteomes" id="UP000035760"/>
    </source>
</evidence>
<dbReference type="InterPro" id="IPR045659">
    <property type="entry name" value="LptD_2"/>
</dbReference>